<dbReference type="SUPFAM" id="SSF51905">
    <property type="entry name" value="FAD/NAD(P)-binding domain"/>
    <property type="match status" value="1"/>
</dbReference>
<evidence type="ECO:0000256" key="1">
    <source>
        <dbReference type="ARBA" id="ARBA00001974"/>
    </source>
</evidence>
<evidence type="ECO:0000256" key="3">
    <source>
        <dbReference type="ARBA" id="ARBA00022827"/>
    </source>
</evidence>
<dbReference type="WBParaSite" id="HCON_00140850-00001">
    <property type="protein sequence ID" value="HCON_00140850-00001"/>
    <property type="gene ID" value="HCON_00140850"/>
</dbReference>
<evidence type="ECO:0000259" key="5">
    <source>
        <dbReference type="Pfam" id="PF07992"/>
    </source>
</evidence>
<dbReference type="AlphaFoldDB" id="A0A7I5ECA5"/>
<dbReference type="PANTHER" id="PTHR43557">
    <property type="entry name" value="APOPTOSIS-INDUCING FACTOR 1"/>
    <property type="match status" value="1"/>
</dbReference>
<dbReference type="InterPro" id="IPR023753">
    <property type="entry name" value="FAD/NAD-binding_dom"/>
</dbReference>
<accession>A0A7I5ECA5</accession>
<comment type="cofactor">
    <cofactor evidence="1">
        <name>FAD</name>
        <dbReference type="ChEBI" id="CHEBI:57692"/>
    </cofactor>
</comment>
<proteinExistence type="predicted"/>
<dbReference type="GO" id="GO:0005737">
    <property type="term" value="C:cytoplasm"/>
    <property type="evidence" value="ECO:0007669"/>
    <property type="project" value="TreeGrafter"/>
</dbReference>
<evidence type="ECO:0000313" key="7">
    <source>
        <dbReference type="WBParaSite" id="HCON_00140850-00001"/>
    </source>
</evidence>
<dbReference type="OrthoDB" id="5840486at2759"/>
<name>A0A7I5ECA5_HAECO</name>
<evidence type="ECO:0000256" key="2">
    <source>
        <dbReference type="ARBA" id="ARBA00022630"/>
    </source>
</evidence>
<dbReference type="InterPro" id="IPR050446">
    <property type="entry name" value="FAD-oxidoreductase/Apoptosis"/>
</dbReference>
<keyword evidence="6" id="KW-1185">Reference proteome</keyword>
<dbReference type="Pfam" id="PF07992">
    <property type="entry name" value="Pyr_redox_2"/>
    <property type="match status" value="1"/>
</dbReference>
<dbReference type="InterPro" id="IPR036188">
    <property type="entry name" value="FAD/NAD-bd_sf"/>
</dbReference>
<evidence type="ECO:0000313" key="6">
    <source>
        <dbReference type="Proteomes" id="UP000025227"/>
    </source>
</evidence>
<keyword evidence="2" id="KW-0285">Flavoprotein</keyword>
<keyword evidence="3" id="KW-0274">FAD</keyword>
<dbReference type="PANTHER" id="PTHR43557:SF2">
    <property type="entry name" value="RIESKE DOMAIN-CONTAINING PROTEIN-RELATED"/>
    <property type="match status" value="1"/>
</dbReference>
<sequence length="173" mass="18565">EIASAASLPAASVTVVCMTEEPLPPLGSDIGAVIKERFVAKGVKVLVNATAERLEGEGEVTGATLKSGETIPADVVVAGIGVQPPTAWLKNTRIELNEAGFINVDRHFRVREEVLKGKVVISYVEDDVVVAVACAGPIPTAIQFLEIFERKIDVTREDVEKNTSNDWLTLLDE</sequence>
<keyword evidence="4" id="KW-0560">Oxidoreductase</keyword>
<organism evidence="6 7">
    <name type="scientific">Haemonchus contortus</name>
    <name type="common">Barber pole worm</name>
    <dbReference type="NCBI Taxonomy" id="6289"/>
    <lineage>
        <taxon>Eukaryota</taxon>
        <taxon>Metazoa</taxon>
        <taxon>Ecdysozoa</taxon>
        <taxon>Nematoda</taxon>
        <taxon>Chromadorea</taxon>
        <taxon>Rhabditida</taxon>
        <taxon>Rhabditina</taxon>
        <taxon>Rhabditomorpha</taxon>
        <taxon>Strongyloidea</taxon>
        <taxon>Trichostrongylidae</taxon>
        <taxon>Haemonchus</taxon>
    </lineage>
</organism>
<dbReference type="GO" id="GO:0016651">
    <property type="term" value="F:oxidoreductase activity, acting on NAD(P)H"/>
    <property type="evidence" value="ECO:0007669"/>
    <property type="project" value="TreeGrafter"/>
</dbReference>
<dbReference type="Gene3D" id="3.50.50.60">
    <property type="entry name" value="FAD/NAD(P)-binding domain"/>
    <property type="match status" value="2"/>
</dbReference>
<protein>
    <submittedName>
        <fullName evidence="7">Pyr_redox_2 domain-containing protein</fullName>
    </submittedName>
</protein>
<dbReference type="Proteomes" id="UP000025227">
    <property type="component" value="Unplaced"/>
</dbReference>
<reference evidence="7" key="1">
    <citation type="submission" date="2020-12" db="UniProtKB">
        <authorList>
            <consortium name="WormBaseParasite"/>
        </authorList>
    </citation>
    <scope>IDENTIFICATION</scope>
    <source>
        <strain evidence="7">MHco3</strain>
    </source>
</reference>
<feature type="domain" description="FAD/NAD(P)-binding" evidence="5">
    <location>
        <begin position="1"/>
        <end position="111"/>
    </location>
</feature>
<evidence type="ECO:0000256" key="4">
    <source>
        <dbReference type="ARBA" id="ARBA00023002"/>
    </source>
</evidence>